<comment type="catalytic activity">
    <reaction evidence="1">
        <text>ATP + protein L-histidine = ADP + protein N-phospho-L-histidine.</text>
        <dbReference type="EC" id="2.7.13.3"/>
    </reaction>
</comment>
<dbReference type="RefSeq" id="WP_183562365.1">
    <property type="nucleotide sequence ID" value="NZ_CBCSLB010000005.1"/>
</dbReference>
<evidence type="ECO:0000256" key="3">
    <source>
        <dbReference type="ARBA" id="ARBA00022679"/>
    </source>
</evidence>
<dbReference type="PROSITE" id="PS50109">
    <property type="entry name" value="HIS_KIN"/>
    <property type="match status" value="1"/>
</dbReference>
<evidence type="ECO:0000256" key="2">
    <source>
        <dbReference type="ARBA" id="ARBA00012438"/>
    </source>
</evidence>
<dbReference type="CDD" id="cd16917">
    <property type="entry name" value="HATPase_UhpB-NarQ-NarX-like"/>
    <property type="match status" value="1"/>
</dbReference>
<dbReference type="Gene3D" id="3.30.565.10">
    <property type="entry name" value="Histidine kinase-like ATPase, C-terminal domain"/>
    <property type="match status" value="1"/>
</dbReference>
<gene>
    <name evidence="11" type="ORF">FHS16_002473</name>
</gene>
<dbReference type="SMART" id="SM00387">
    <property type="entry name" value="HATPase_c"/>
    <property type="match status" value="1"/>
</dbReference>
<evidence type="ECO:0000256" key="6">
    <source>
        <dbReference type="ARBA" id="ARBA00022840"/>
    </source>
</evidence>
<protein>
    <recommendedName>
        <fullName evidence="2">histidine kinase</fullName>
        <ecNumber evidence="2">2.7.13.3</ecNumber>
    </recommendedName>
</protein>
<evidence type="ECO:0000313" key="12">
    <source>
        <dbReference type="Proteomes" id="UP000518605"/>
    </source>
</evidence>
<feature type="transmembrane region" description="Helical" evidence="8">
    <location>
        <begin position="241"/>
        <end position="266"/>
    </location>
</feature>
<evidence type="ECO:0000313" key="11">
    <source>
        <dbReference type="EMBL" id="MBB3152423.1"/>
    </source>
</evidence>
<feature type="transmembrane region" description="Helical" evidence="8">
    <location>
        <begin position="377"/>
        <end position="397"/>
    </location>
</feature>
<proteinExistence type="predicted"/>
<keyword evidence="6" id="KW-0067">ATP-binding</keyword>
<dbReference type="AlphaFoldDB" id="A0A7W5GAK7"/>
<dbReference type="Gene3D" id="2.30.42.10">
    <property type="match status" value="1"/>
</dbReference>
<dbReference type="InterPro" id="IPR050482">
    <property type="entry name" value="Sensor_HK_TwoCompSys"/>
</dbReference>
<name>A0A7W5GAK7_9BACL</name>
<keyword evidence="5 11" id="KW-0418">Kinase</keyword>
<feature type="transmembrane region" description="Helical" evidence="8">
    <location>
        <begin position="126"/>
        <end position="145"/>
    </location>
</feature>
<dbReference type="Pfam" id="PF00595">
    <property type="entry name" value="PDZ"/>
    <property type="match status" value="1"/>
</dbReference>
<keyword evidence="12" id="KW-1185">Reference proteome</keyword>
<dbReference type="PANTHER" id="PTHR24421:SF60">
    <property type="entry name" value="SENSOR HISTIDINE KINASE COMP"/>
    <property type="match status" value="1"/>
</dbReference>
<dbReference type="InterPro" id="IPR005467">
    <property type="entry name" value="His_kinase_dom"/>
</dbReference>
<dbReference type="Pfam" id="PF07730">
    <property type="entry name" value="HisKA_3"/>
    <property type="match status" value="1"/>
</dbReference>
<dbReference type="GO" id="GO:0016020">
    <property type="term" value="C:membrane"/>
    <property type="evidence" value="ECO:0007669"/>
    <property type="project" value="InterPro"/>
</dbReference>
<keyword evidence="4" id="KW-0547">Nucleotide-binding</keyword>
<keyword evidence="8" id="KW-0812">Transmembrane</keyword>
<feature type="domain" description="PDZ" evidence="9">
    <location>
        <begin position="35"/>
        <end position="104"/>
    </location>
</feature>
<dbReference type="SUPFAM" id="SSF55874">
    <property type="entry name" value="ATPase domain of HSP90 chaperone/DNA topoisomerase II/histidine kinase"/>
    <property type="match status" value="1"/>
</dbReference>
<keyword evidence="3 11" id="KW-0808">Transferase</keyword>
<dbReference type="InterPro" id="IPR001478">
    <property type="entry name" value="PDZ"/>
</dbReference>
<evidence type="ECO:0000256" key="5">
    <source>
        <dbReference type="ARBA" id="ARBA00022777"/>
    </source>
</evidence>
<dbReference type="Proteomes" id="UP000518605">
    <property type="component" value="Unassembled WGS sequence"/>
</dbReference>
<evidence type="ECO:0000256" key="4">
    <source>
        <dbReference type="ARBA" id="ARBA00022741"/>
    </source>
</evidence>
<dbReference type="InterPro" id="IPR036034">
    <property type="entry name" value="PDZ_sf"/>
</dbReference>
<organism evidence="11 12">
    <name type="scientific">Paenibacillus endophyticus</name>
    <dbReference type="NCBI Taxonomy" id="1294268"/>
    <lineage>
        <taxon>Bacteria</taxon>
        <taxon>Bacillati</taxon>
        <taxon>Bacillota</taxon>
        <taxon>Bacilli</taxon>
        <taxon>Bacillales</taxon>
        <taxon>Paenibacillaceae</taxon>
        <taxon>Paenibacillus</taxon>
    </lineage>
</organism>
<evidence type="ECO:0000256" key="1">
    <source>
        <dbReference type="ARBA" id="ARBA00000085"/>
    </source>
</evidence>
<comment type="caution">
    <text evidence="11">The sequence shown here is derived from an EMBL/GenBank/DDBJ whole genome shotgun (WGS) entry which is preliminary data.</text>
</comment>
<reference evidence="11 12" key="1">
    <citation type="submission" date="2020-08" db="EMBL/GenBank/DDBJ databases">
        <title>Genomic Encyclopedia of Type Strains, Phase III (KMG-III): the genomes of soil and plant-associated and newly described type strains.</title>
        <authorList>
            <person name="Whitman W."/>
        </authorList>
    </citation>
    <scope>NUCLEOTIDE SEQUENCE [LARGE SCALE GENOMIC DNA]</scope>
    <source>
        <strain evidence="11 12">CECT 8234</strain>
    </source>
</reference>
<dbReference type="GO" id="GO:0000155">
    <property type="term" value="F:phosphorelay sensor kinase activity"/>
    <property type="evidence" value="ECO:0007669"/>
    <property type="project" value="InterPro"/>
</dbReference>
<dbReference type="SUPFAM" id="SSF50156">
    <property type="entry name" value="PDZ domain-like"/>
    <property type="match status" value="1"/>
</dbReference>
<feature type="transmembrane region" description="Helical" evidence="8">
    <location>
        <begin position="12"/>
        <end position="32"/>
    </location>
</feature>
<dbReference type="PANTHER" id="PTHR24421">
    <property type="entry name" value="NITRATE/NITRITE SENSOR PROTEIN NARX-RELATED"/>
    <property type="match status" value="1"/>
</dbReference>
<feature type="transmembrane region" description="Helical" evidence="8">
    <location>
        <begin position="182"/>
        <end position="203"/>
    </location>
</feature>
<accession>A0A7W5GAK7</accession>
<dbReference type="GO" id="GO:0005524">
    <property type="term" value="F:ATP binding"/>
    <property type="evidence" value="ECO:0007669"/>
    <property type="project" value="UniProtKB-KW"/>
</dbReference>
<dbReference type="InterPro" id="IPR003594">
    <property type="entry name" value="HATPase_dom"/>
</dbReference>
<dbReference type="SMART" id="SM00228">
    <property type="entry name" value="PDZ"/>
    <property type="match status" value="1"/>
</dbReference>
<feature type="domain" description="Histidine kinase" evidence="10">
    <location>
        <begin position="691"/>
        <end position="781"/>
    </location>
</feature>
<dbReference type="EC" id="2.7.13.3" evidence="2"/>
<feature type="transmembrane region" description="Helical" evidence="8">
    <location>
        <begin position="152"/>
        <end position="170"/>
    </location>
</feature>
<dbReference type="InterPro" id="IPR036890">
    <property type="entry name" value="HATPase_C_sf"/>
</dbReference>
<evidence type="ECO:0000256" key="8">
    <source>
        <dbReference type="SAM" id="Phobius"/>
    </source>
</evidence>
<keyword evidence="7" id="KW-0902">Two-component regulatory system</keyword>
<evidence type="ECO:0000259" key="9">
    <source>
        <dbReference type="PROSITE" id="PS50106"/>
    </source>
</evidence>
<feature type="transmembrane region" description="Helical" evidence="8">
    <location>
        <begin position="215"/>
        <end position="235"/>
    </location>
</feature>
<dbReference type="PROSITE" id="PS50106">
    <property type="entry name" value="PDZ"/>
    <property type="match status" value="1"/>
</dbReference>
<feature type="transmembrane region" description="Helical" evidence="8">
    <location>
        <begin position="352"/>
        <end position="371"/>
    </location>
</feature>
<keyword evidence="8" id="KW-1133">Transmembrane helix</keyword>
<dbReference type="InterPro" id="IPR011712">
    <property type="entry name" value="Sig_transdc_His_kin_sub3_dim/P"/>
</dbReference>
<dbReference type="Pfam" id="PF02518">
    <property type="entry name" value="HATPase_c"/>
    <property type="match status" value="1"/>
</dbReference>
<feature type="transmembrane region" description="Helical" evidence="8">
    <location>
        <begin position="311"/>
        <end position="331"/>
    </location>
</feature>
<evidence type="ECO:0000256" key="7">
    <source>
        <dbReference type="ARBA" id="ARBA00023012"/>
    </source>
</evidence>
<dbReference type="EMBL" id="JACHXW010000006">
    <property type="protein sequence ID" value="MBB3152423.1"/>
    <property type="molecule type" value="Genomic_DNA"/>
</dbReference>
<sequence length="798" mass="91510">MRPTILNRITAILFLVLFLTTLLYLTSVIVRIPSIGAVLTQDASNRYFVKSMEPAGQAEVKGIRVGDQILQVNGLPVSDYENVKKYNLIEYADNVVVLHKNNEKQEITFQKGWTGDHSLWELLIQLYIPGISLVIFCAFSGFLYAKRRNDKAAIMLILFFISIGLCYYSSAASNRSDPIGITVIYLVLPNIPLLFMSFMNIYLVRFDARLISKRLLTALFAIVGLVGLASLVYIWTDLSSIQIYTYIQIAYSSSVLLGNFVCVYVLIRKFIQHRRTKLHSLFTITLISHLVAFTPFALLNLLPQIIGKEQVLPAAFTALFLFILPIVYFYLSTSNQLFDIDFILTRFKYYTALALFPSIIVAALVAFVILGENNPSWSAWFGVFFVIYIGMTLFLYVKEQIDQRFRPKLFKAMYSYQDSLDRFSRKIARVMKQGDLEAVLKQEISELLPVKRITFLLVEQSENTVYPMGEHPEELITAEFLLGTVNSLQVGELIELPYGLGLVIGRQRSRYHILWIGLKTNHTRFNSDELRWLKTMSNYASIVFENLYLIEGLIEDLESEVRKEHSTSPWVLRLLFCLSENERRKLAADLHDSALQDQLLWYRKLEAIMMDYPISDSLGRELEDIKEGLLDVIHQIRETCNELRPPLLKEMGVVEAVESIIEHTQMRVNFAVDFRAKPFNRPLNEEQITAIYRIVQELLRNADKHSQAKLVILELELRQGTIYFRYQDDGIGMDVNQMIVSFEHMGLSGIKERVTGLEGDITFYSQSGNGLEVVILLPEIMTTGRSERGISRDSYLIS</sequence>
<keyword evidence="8" id="KW-0472">Membrane</keyword>
<dbReference type="GO" id="GO:0046983">
    <property type="term" value="F:protein dimerization activity"/>
    <property type="evidence" value="ECO:0007669"/>
    <property type="project" value="InterPro"/>
</dbReference>
<feature type="transmembrane region" description="Helical" evidence="8">
    <location>
        <begin position="278"/>
        <end position="299"/>
    </location>
</feature>
<evidence type="ECO:0000259" key="10">
    <source>
        <dbReference type="PROSITE" id="PS50109"/>
    </source>
</evidence>